<dbReference type="STRING" id="454006.SAMN05421825_1610"/>
<reference evidence="2" key="1">
    <citation type="submission" date="2016-10" db="EMBL/GenBank/DDBJ databases">
        <authorList>
            <person name="Varghese N."/>
            <person name="Submissions S."/>
        </authorList>
    </citation>
    <scope>NUCLEOTIDE SEQUENCE [LARGE SCALE GENOMIC DNA]</scope>
    <source>
        <strain evidence="2">DSM 19684</strain>
    </source>
</reference>
<dbReference type="EMBL" id="FNBH01000002">
    <property type="protein sequence ID" value="SDF53502.1"/>
    <property type="molecule type" value="Genomic_DNA"/>
</dbReference>
<accession>A0A1G7LVG7</accession>
<dbReference type="Proteomes" id="UP000199203">
    <property type="component" value="Unassembled WGS sequence"/>
</dbReference>
<dbReference type="OrthoDB" id="8548541at2"/>
<organism evidence="1 2">
    <name type="scientific">Epilithonimonas hungarica</name>
    <dbReference type="NCBI Taxonomy" id="454006"/>
    <lineage>
        <taxon>Bacteria</taxon>
        <taxon>Pseudomonadati</taxon>
        <taxon>Bacteroidota</taxon>
        <taxon>Flavobacteriia</taxon>
        <taxon>Flavobacteriales</taxon>
        <taxon>Weeksellaceae</taxon>
        <taxon>Chryseobacterium group</taxon>
        <taxon>Epilithonimonas</taxon>
    </lineage>
</organism>
<name>A0A1G7LVG7_9FLAO</name>
<protein>
    <recommendedName>
        <fullName evidence="3">DUF2971 domain-containing protein</fullName>
    </recommendedName>
</protein>
<gene>
    <name evidence="1" type="ORF">SAMN05421825_1610</name>
</gene>
<sequence>MPIEIPNSKSAPIYFPNENYKIARYFDLVKFISLIQTQKVFFSRLDKFEDKYEGTVTEVTRLEYTNWYRDFAERKLQDIIKDNLEEHVYNEMLNENEARENYKKLVCVSCWNRYSSESYALWKIYSDLSKGIMITTSVSRLIEAFNNTKEKIQLSEIKYIDYKTGRIPLGNMNYPLIHKNIHYEYEKEIRLFHTVNFTNGLKYDWSKEEIEFGKYLEINLENLIEEIVISPYAPKWFFDLVYNLCELYNIKKEIRYSDLK</sequence>
<dbReference type="RefSeq" id="WP_089873001.1">
    <property type="nucleotide sequence ID" value="NZ_FNBH01000002.1"/>
</dbReference>
<evidence type="ECO:0008006" key="3">
    <source>
        <dbReference type="Google" id="ProtNLM"/>
    </source>
</evidence>
<evidence type="ECO:0000313" key="1">
    <source>
        <dbReference type="EMBL" id="SDF53502.1"/>
    </source>
</evidence>
<evidence type="ECO:0000313" key="2">
    <source>
        <dbReference type="Proteomes" id="UP000199203"/>
    </source>
</evidence>
<proteinExistence type="predicted"/>
<dbReference type="AlphaFoldDB" id="A0A1G7LVG7"/>
<keyword evidence="2" id="KW-1185">Reference proteome</keyword>